<dbReference type="SUPFAM" id="SSF103196">
    <property type="entry name" value="Roadblock/LC7 domain"/>
    <property type="match status" value="1"/>
</dbReference>
<proteinExistence type="predicted"/>
<evidence type="ECO:0008006" key="3">
    <source>
        <dbReference type="Google" id="ProtNLM"/>
    </source>
</evidence>
<dbReference type="Proteomes" id="UP001042704">
    <property type="component" value="Chromosome"/>
</dbReference>
<dbReference type="EMBL" id="CP036172">
    <property type="protein sequence ID" value="QSZ66529.1"/>
    <property type="molecule type" value="Genomic_DNA"/>
</dbReference>
<protein>
    <recommendedName>
        <fullName evidence="3">Roadblock/LC7 domain-containing protein</fullName>
    </recommendedName>
</protein>
<dbReference type="GeneID" id="76423287"/>
<dbReference type="AlphaFoldDB" id="A0A8A3S3T1"/>
<sequence>MTVELPEGASLGMMQAPLTWVFSHTGKFVGKIAVEVQGGNGFLLIKKGEVLAYWFRYGGMVLRGKAAREYLLSQEVVDLTLCRYTGEEFSTAQEWCEEHGVPIAGAVSAPTVPDEPPVQARMQPVPAAPGLDVGIQMVGRCGAGGLEVLAGRRPDDLDEQALCSAFGIACDLADVLGIGEVSDFTLETRSGTFLVTDEDDGILCLITTPDVPFGRIRSLLQRR</sequence>
<keyword evidence="2" id="KW-1185">Reference proteome</keyword>
<name>A0A8A3S3T1_9EURY</name>
<organism evidence="1 2">
    <name type="scientific">Methanofollis aquaemaris</name>
    <dbReference type="NCBI Taxonomy" id="126734"/>
    <lineage>
        <taxon>Archaea</taxon>
        <taxon>Methanobacteriati</taxon>
        <taxon>Methanobacteriota</taxon>
        <taxon>Stenosarchaea group</taxon>
        <taxon>Methanomicrobia</taxon>
        <taxon>Methanomicrobiales</taxon>
        <taxon>Methanomicrobiaceae</taxon>
        <taxon>Methanofollis</taxon>
    </lineage>
</organism>
<dbReference type="RefSeq" id="WP_265581875.1">
    <property type="nucleotide sequence ID" value="NZ_CP036172.1"/>
</dbReference>
<evidence type="ECO:0000313" key="2">
    <source>
        <dbReference type="Proteomes" id="UP001042704"/>
    </source>
</evidence>
<evidence type="ECO:0000313" key="1">
    <source>
        <dbReference type="EMBL" id="QSZ66529.1"/>
    </source>
</evidence>
<reference evidence="1" key="2">
    <citation type="submission" date="2019-02" db="EMBL/GenBank/DDBJ databases">
        <authorList>
            <person name="Chen S.-C."/>
            <person name="Chien H.-H."/>
            <person name="Lai M.-C."/>
        </authorList>
    </citation>
    <scope>NUCLEOTIDE SEQUENCE</scope>
    <source>
        <strain evidence="1">N2F9704</strain>
    </source>
</reference>
<gene>
    <name evidence="1" type="ORF">RJ40_02940</name>
</gene>
<dbReference type="KEGG" id="maqe:RJ40_02940"/>
<accession>A0A8A3S3T1</accession>
<reference evidence="1" key="1">
    <citation type="journal article" date="2001" name="Int. J. Syst. Evol. Microbiol.">
        <title>Methanofollis aquaemaris sp. nov., a methanogen isolated from an aquaculture fish pond.</title>
        <authorList>
            <person name="Lai M.C."/>
            <person name="Chen S.C."/>
        </authorList>
    </citation>
    <scope>NUCLEOTIDE SEQUENCE</scope>
    <source>
        <strain evidence="1">N2F9704</strain>
    </source>
</reference>